<accession>A0ABZ1YYQ4</accession>
<evidence type="ECO:0000256" key="1">
    <source>
        <dbReference type="SAM" id="MobiDB-lite"/>
    </source>
</evidence>
<feature type="compositionally biased region" description="Low complexity" evidence="1">
    <location>
        <begin position="116"/>
        <end position="138"/>
    </location>
</feature>
<dbReference type="RefSeq" id="WP_329411332.1">
    <property type="nucleotide sequence ID" value="NZ_CP109441.1"/>
</dbReference>
<proteinExistence type="predicted"/>
<gene>
    <name evidence="3" type="ORF">OG563_03250</name>
</gene>
<feature type="transmembrane region" description="Helical" evidence="2">
    <location>
        <begin position="20"/>
        <end position="40"/>
    </location>
</feature>
<dbReference type="Proteomes" id="UP001432062">
    <property type="component" value="Chromosome"/>
</dbReference>
<keyword evidence="2" id="KW-0812">Transmembrane</keyword>
<keyword evidence="4" id="KW-1185">Reference proteome</keyword>
<sequence length="162" mass="17713">MGRIDEIGAIRARRWQAIRAAATLYLLITGVVYAVLLAKVDVMLTDRWINDILHRILPIVMVLDWILVPVTLGISHALIGGRLIYPVVYGAHTLIRGPSSTGIRTRSSTPANRATSPSSSAWSSSPASSPYWPSPLSAHWSTGDASRSQPPDQLLESSRFAW</sequence>
<dbReference type="InterPro" id="IPR049713">
    <property type="entry name" value="Pr6Pr-like"/>
</dbReference>
<evidence type="ECO:0000256" key="2">
    <source>
        <dbReference type="SAM" id="Phobius"/>
    </source>
</evidence>
<keyword evidence="2" id="KW-0472">Membrane</keyword>
<feature type="transmembrane region" description="Helical" evidence="2">
    <location>
        <begin position="52"/>
        <end position="74"/>
    </location>
</feature>
<feature type="compositionally biased region" description="Polar residues" evidence="1">
    <location>
        <begin position="100"/>
        <end position="115"/>
    </location>
</feature>
<dbReference type="NCBIfam" id="NF038065">
    <property type="entry name" value="Pr6Pr"/>
    <property type="match status" value="1"/>
</dbReference>
<evidence type="ECO:0000313" key="4">
    <source>
        <dbReference type="Proteomes" id="UP001432062"/>
    </source>
</evidence>
<feature type="region of interest" description="Disordered" evidence="1">
    <location>
        <begin position="100"/>
        <end position="162"/>
    </location>
</feature>
<dbReference type="EMBL" id="CP109441">
    <property type="protein sequence ID" value="WUV47276.1"/>
    <property type="molecule type" value="Genomic_DNA"/>
</dbReference>
<reference evidence="3" key="1">
    <citation type="submission" date="2022-10" db="EMBL/GenBank/DDBJ databases">
        <title>The complete genomes of actinobacterial strains from the NBC collection.</title>
        <authorList>
            <person name="Joergensen T.S."/>
            <person name="Alvarez Arevalo M."/>
            <person name="Sterndorff E.B."/>
            <person name="Faurdal D."/>
            <person name="Vuksanovic O."/>
            <person name="Mourched A.-S."/>
            <person name="Charusanti P."/>
            <person name="Shaw S."/>
            <person name="Blin K."/>
            <person name="Weber T."/>
        </authorList>
    </citation>
    <scope>NUCLEOTIDE SEQUENCE</scope>
    <source>
        <strain evidence="3">NBC_01482</strain>
    </source>
</reference>
<name>A0ABZ1YYQ4_9NOCA</name>
<keyword evidence="2" id="KW-1133">Transmembrane helix</keyword>
<feature type="compositionally biased region" description="Polar residues" evidence="1">
    <location>
        <begin position="139"/>
        <end position="151"/>
    </location>
</feature>
<protein>
    <submittedName>
        <fullName evidence="3">Pr6Pr family membrane protein</fullName>
    </submittedName>
</protein>
<evidence type="ECO:0000313" key="3">
    <source>
        <dbReference type="EMBL" id="WUV47276.1"/>
    </source>
</evidence>
<organism evidence="3 4">
    <name type="scientific">Nocardia vinacea</name>
    <dbReference type="NCBI Taxonomy" id="96468"/>
    <lineage>
        <taxon>Bacteria</taxon>
        <taxon>Bacillati</taxon>
        <taxon>Actinomycetota</taxon>
        <taxon>Actinomycetes</taxon>
        <taxon>Mycobacteriales</taxon>
        <taxon>Nocardiaceae</taxon>
        <taxon>Nocardia</taxon>
    </lineage>
</organism>